<sequence length="49" mass="5803">MPRSDGNCWGWWSDERRQGPVWFTKGKHHEGFQNSEITHWMPLPEVPAP</sequence>
<accession>A0ACC5RLK3</accession>
<dbReference type="Proteomes" id="UP000633731">
    <property type="component" value="Unassembled WGS sequence"/>
</dbReference>
<evidence type="ECO:0000313" key="2">
    <source>
        <dbReference type="Proteomes" id="UP000633731"/>
    </source>
</evidence>
<name>A0ACC5RLK3_ENTAG</name>
<evidence type="ECO:0000313" key="1">
    <source>
        <dbReference type="EMBL" id="MBK4725441.1"/>
    </source>
</evidence>
<proteinExistence type="predicted"/>
<keyword evidence="2" id="KW-1185">Reference proteome</keyword>
<protein>
    <submittedName>
        <fullName evidence="1">DUF551 domain-containing protein</fullName>
    </submittedName>
</protein>
<gene>
    <name evidence="1" type="ORF">JJL49_09405</name>
</gene>
<reference evidence="1" key="1">
    <citation type="submission" date="2021-01" db="EMBL/GenBank/DDBJ databases">
        <title>Draft genome of Pantoea agglomerans Eh 335.</title>
        <authorList>
            <person name="Emsley S.A."/>
            <person name="Oline D.K."/>
            <person name="Saw J.H."/>
            <person name="Ushijima B."/>
            <person name="Videau P."/>
            <person name="Koyack M.J."/>
        </authorList>
    </citation>
    <scope>NUCLEOTIDE SEQUENCE</scope>
    <source>
        <strain evidence="1">Eh 335</strain>
    </source>
</reference>
<dbReference type="EMBL" id="JAEOXF010000004">
    <property type="protein sequence ID" value="MBK4725441.1"/>
    <property type="molecule type" value="Genomic_DNA"/>
</dbReference>
<organism evidence="1 2">
    <name type="scientific">Enterobacter agglomerans</name>
    <name type="common">Erwinia herbicola</name>
    <name type="synonym">Pantoea agglomerans</name>
    <dbReference type="NCBI Taxonomy" id="549"/>
    <lineage>
        <taxon>Bacteria</taxon>
        <taxon>Pseudomonadati</taxon>
        <taxon>Pseudomonadota</taxon>
        <taxon>Gammaproteobacteria</taxon>
        <taxon>Enterobacterales</taxon>
        <taxon>Erwiniaceae</taxon>
        <taxon>Pantoea</taxon>
        <taxon>Pantoea agglomerans group</taxon>
    </lineage>
</organism>
<comment type="caution">
    <text evidence="1">The sequence shown here is derived from an EMBL/GenBank/DDBJ whole genome shotgun (WGS) entry which is preliminary data.</text>
</comment>